<evidence type="ECO:0000256" key="1">
    <source>
        <dbReference type="SAM" id="SignalP"/>
    </source>
</evidence>
<proteinExistence type="predicted"/>
<accession>A0AAF3F5Q7</accession>
<dbReference type="WBParaSite" id="MBELARI_LOCUS2229">
    <property type="protein sequence ID" value="MBELARI_LOCUS2229"/>
    <property type="gene ID" value="MBELARI_LOCUS2229"/>
</dbReference>
<keyword evidence="2" id="KW-1185">Reference proteome</keyword>
<feature type="signal peptide" evidence="1">
    <location>
        <begin position="1"/>
        <end position="19"/>
    </location>
</feature>
<feature type="chain" id="PRO_5042171398" evidence="1">
    <location>
        <begin position="20"/>
        <end position="715"/>
    </location>
</feature>
<dbReference type="Proteomes" id="UP000887575">
    <property type="component" value="Unassembled WGS sequence"/>
</dbReference>
<organism evidence="2 3">
    <name type="scientific">Mesorhabditis belari</name>
    <dbReference type="NCBI Taxonomy" id="2138241"/>
    <lineage>
        <taxon>Eukaryota</taxon>
        <taxon>Metazoa</taxon>
        <taxon>Ecdysozoa</taxon>
        <taxon>Nematoda</taxon>
        <taxon>Chromadorea</taxon>
        <taxon>Rhabditida</taxon>
        <taxon>Rhabditina</taxon>
        <taxon>Rhabditomorpha</taxon>
        <taxon>Rhabditoidea</taxon>
        <taxon>Rhabditidae</taxon>
        <taxon>Mesorhabditinae</taxon>
        <taxon>Mesorhabditis</taxon>
    </lineage>
</organism>
<evidence type="ECO:0000313" key="3">
    <source>
        <dbReference type="WBParaSite" id="MBELARI_LOCUS2229"/>
    </source>
</evidence>
<reference evidence="3" key="1">
    <citation type="submission" date="2024-02" db="UniProtKB">
        <authorList>
            <consortium name="WormBaseParasite"/>
        </authorList>
    </citation>
    <scope>IDENTIFICATION</scope>
</reference>
<protein>
    <submittedName>
        <fullName evidence="3">CUB-like domain-containing protein</fullName>
    </submittedName>
</protein>
<evidence type="ECO:0000313" key="2">
    <source>
        <dbReference type="Proteomes" id="UP000887575"/>
    </source>
</evidence>
<dbReference type="AlphaFoldDB" id="A0AAF3F5Q7"/>
<name>A0AAF3F5Q7_9BILA</name>
<keyword evidence="1" id="KW-0732">Signal</keyword>
<sequence>MKFLLIAGLFLLKCLLSEGAPVTYDLDATNPSFILYGQDLDVNTTVIVNLPTNGIVQISGLFLEPNKTFFLITSANLAFSALDLQRQGYLRVPGPVGLKLLDNSTNNFYLSFVLYPGDDKADSTGLNNYQLFLFTGESVSRKSLEKIPPFYVIEASQSSAAMITIINQKYSKDACYDFDLQQVQIRDNCAMTLYAGAAPSYNPNLYTIDSVSRSNYLWPTLSAASYTFFVNTSCAATFSLINYVPGTRSFTSATDTQSSVVSCDYPGLKYSRKEAVKPFQLTFDTTDPSTYSIRTTYVQVNAGTGGSLGVQVLEKGNVTSDWNSTSTSPAPPDGIGHSLKVNWVPGGDERKGFLLKWAYDKPTIYYMSAAHDPVIFDSRNDPFSNRIVTGSTIQVNVKIINFVQEIYFYNGKQNISLSTLTKGPQVFQDSVQITPNTINLSPTQYIAAFTSYTTQSDYPGLTDYTLLNVAQNGTTNIMISSKNNTQALTFTRFSLVAMFLGNVTVTGDDTCNVELFVSGIPPPSIRDRMKLFNFNPSSTTSKTFIRSAIRSASATLIVPPNCAFSADIAQMSDTIENLSIGSAGFLMSPEYPGIYENSQGYIGLSRQNSETHFCNPSASIEGNILNPNMGFYANTKGVLNITITGTKGANSLIIDRDSPSGGHLVADGNILQVDWHTVTGSQGFLLQYNINEPKSGASSLFGLASLLLALVYYAY</sequence>